<evidence type="ECO:0000259" key="4">
    <source>
        <dbReference type="PROSITE" id="PS50305"/>
    </source>
</evidence>
<dbReference type="PANTHER" id="PTHR11085">
    <property type="entry name" value="NAD-DEPENDENT PROTEIN DEACYLASE SIRTUIN-5, MITOCHONDRIAL-RELATED"/>
    <property type="match status" value="1"/>
</dbReference>
<dbReference type="PANTHER" id="PTHR11085:SF10">
    <property type="entry name" value="NAD-DEPENDENT PROTEIN DEACYLASE SIRTUIN-5, MITOCHONDRIAL-RELATED"/>
    <property type="match status" value="1"/>
</dbReference>
<dbReference type="PROSITE" id="PS50305">
    <property type="entry name" value="SIRTUIN"/>
    <property type="match status" value="1"/>
</dbReference>
<evidence type="ECO:0000256" key="1">
    <source>
        <dbReference type="ARBA" id="ARBA00022679"/>
    </source>
</evidence>
<organism evidence="5 6">
    <name type="scientific">Characodon lateralis</name>
    <dbReference type="NCBI Taxonomy" id="208331"/>
    <lineage>
        <taxon>Eukaryota</taxon>
        <taxon>Metazoa</taxon>
        <taxon>Chordata</taxon>
        <taxon>Craniata</taxon>
        <taxon>Vertebrata</taxon>
        <taxon>Euteleostomi</taxon>
        <taxon>Actinopterygii</taxon>
        <taxon>Neopterygii</taxon>
        <taxon>Teleostei</taxon>
        <taxon>Neoteleostei</taxon>
        <taxon>Acanthomorphata</taxon>
        <taxon>Ovalentaria</taxon>
        <taxon>Atherinomorphae</taxon>
        <taxon>Cyprinodontiformes</taxon>
        <taxon>Goodeidae</taxon>
        <taxon>Characodon</taxon>
    </lineage>
</organism>
<comment type="caution">
    <text evidence="5">The sequence shown here is derived from an EMBL/GenBank/DDBJ whole genome shotgun (WGS) entry which is preliminary data.</text>
</comment>
<keyword evidence="1" id="KW-0808">Transferase</keyword>
<dbReference type="InterPro" id="IPR029035">
    <property type="entry name" value="DHS-like_NAD/FAD-binding_dom"/>
</dbReference>
<keyword evidence="6" id="KW-1185">Reference proteome</keyword>
<comment type="caution">
    <text evidence="3">Lacks conserved residue(s) required for the propagation of feature annotation.</text>
</comment>
<reference evidence="5 6" key="1">
    <citation type="submission" date="2021-06" db="EMBL/GenBank/DDBJ databases">
        <authorList>
            <person name="Palmer J.M."/>
        </authorList>
    </citation>
    <scope>NUCLEOTIDE SEQUENCE [LARGE SCALE GENOMIC DNA]</scope>
    <source>
        <strain evidence="5 6">CL_MEX2019</strain>
        <tissue evidence="5">Muscle</tissue>
    </source>
</reference>
<dbReference type="InterPro" id="IPR050134">
    <property type="entry name" value="NAD-dep_sirtuin_deacylases"/>
</dbReference>
<dbReference type="Pfam" id="PF02146">
    <property type="entry name" value="SIR2"/>
    <property type="match status" value="1"/>
</dbReference>
<gene>
    <name evidence="5" type="primary">SIRT5_3</name>
    <name evidence="5" type="ORF">CHARACLAT_031382</name>
</gene>
<evidence type="ECO:0000313" key="6">
    <source>
        <dbReference type="Proteomes" id="UP001352852"/>
    </source>
</evidence>
<protein>
    <submittedName>
        <fullName evidence="5">NAD-dependent protein deacylase sirtuin-5, mitochondrial</fullName>
    </submittedName>
</protein>
<dbReference type="Proteomes" id="UP001352852">
    <property type="component" value="Unassembled WGS sequence"/>
</dbReference>
<evidence type="ECO:0000313" key="5">
    <source>
        <dbReference type="EMBL" id="MED6272534.1"/>
    </source>
</evidence>
<evidence type="ECO:0000256" key="3">
    <source>
        <dbReference type="PROSITE-ProRule" id="PRU00236"/>
    </source>
</evidence>
<feature type="domain" description="Deacetylase sirtuin-type" evidence="4">
    <location>
        <begin position="28"/>
        <end position="102"/>
    </location>
</feature>
<evidence type="ECO:0000256" key="2">
    <source>
        <dbReference type="ARBA" id="ARBA00023027"/>
    </source>
</evidence>
<dbReference type="InterPro" id="IPR026590">
    <property type="entry name" value="Ssirtuin_cat_dom"/>
</dbReference>
<accession>A0ABU7DE74</accession>
<dbReference type="Gene3D" id="3.40.50.1220">
    <property type="entry name" value="TPP-binding domain"/>
    <property type="match status" value="1"/>
</dbReference>
<proteinExistence type="predicted"/>
<sequence>MIVRRFTCRVINTHLYAWLRKTWRIQAMARPSSDLAAFRKVFSKSNNIAIITGAGVSAESGVPTFRGAGGYWRKWQAQVGTYWCWSRTNMFYFYRTKSREGF</sequence>
<dbReference type="SUPFAM" id="SSF52467">
    <property type="entry name" value="DHS-like NAD/FAD-binding domain"/>
    <property type="match status" value="1"/>
</dbReference>
<dbReference type="EMBL" id="JAHUTJ010021440">
    <property type="protein sequence ID" value="MED6272534.1"/>
    <property type="molecule type" value="Genomic_DNA"/>
</dbReference>
<name>A0ABU7DE74_9TELE</name>
<dbReference type="InterPro" id="IPR003000">
    <property type="entry name" value="Sirtuin"/>
</dbReference>
<keyword evidence="2" id="KW-0520">NAD</keyword>